<evidence type="ECO:0000256" key="1">
    <source>
        <dbReference type="SAM" id="MobiDB-lite"/>
    </source>
</evidence>
<proteinExistence type="predicted"/>
<name>A0AA36C5R4_9BILA</name>
<evidence type="ECO:0000313" key="3">
    <source>
        <dbReference type="Proteomes" id="UP001177023"/>
    </source>
</evidence>
<reference evidence="2" key="1">
    <citation type="submission" date="2023-06" db="EMBL/GenBank/DDBJ databases">
        <authorList>
            <person name="Delattre M."/>
        </authorList>
    </citation>
    <scope>NUCLEOTIDE SEQUENCE</scope>
    <source>
        <strain evidence="2">AF72</strain>
    </source>
</reference>
<organism evidence="2 3">
    <name type="scientific">Mesorhabditis spiculigera</name>
    <dbReference type="NCBI Taxonomy" id="96644"/>
    <lineage>
        <taxon>Eukaryota</taxon>
        <taxon>Metazoa</taxon>
        <taxon>Ecdysozoa</taxon>
        <taxon>Nematoda</taxon>
        <taxon>Chromadorea</taxon>
        <taxon>Rhabditida</taxon>
        <taxon>Rhabditina</taxon>
        <taxon>Rhabditomorpha</taxon>
        <taxon>Rhabditoidea</taxon>
        <taxon>Rhabditidae</taxon>
        <taxon>Mesorhabditinae</taxon>
        <taxon>Mesorhabditis</taxon>
    </lineage>
</organism>
<evidence type="ECO:0000313" key="2">
    <source>
        <dbReference type="EMBL" id="CAJ0559579.1"/>
    </source>
</evidence>
<sequence>SAKVTAASHEIPVKESPNALTTYLSKEVFCAHSTDAVYETQRGQNLYNIEEVAPTRKISLFYSSWDSIYEARRGETTPAGKKTQEEFARNFATRPDGETPRNGVLQLKPEMVNCSESGNLLRKLMKWSFAHPNNIHEKGRTSPQKECLVADFASEVWSAGPTISGVVTQRGSLFHEVLRDPPASLQNYLIAGQGRLPESPPHPIRRGRKTGYGPGADRK</sequence>
<gene>
    <name evidence="2" type="ORF">MSPICULIGERA_LOCUS1311</name>
</gene>
<accession>A0AA36C5R4</accession>
<protein>
    <submittedName>
        <fullName evidence="2">Uncharacterized protein</fullName>
    </submittedName>
</protein>
<dbReference type="EMBL" id="CATQJA010000364">
    <property type="protein sequence ID" value="CAJ0559579.1"/>
    <property type="molecule type" value="Genomic_DNA"/>
</dbReference>
<keyword evidence="3" id="KW-1185">Reference proteome</keyword>
<feature type="compositionally biased region" description="Gly residues" evidence="1">
    <location>
        <begin position="210"/>
        <end position="219"/>
    </location>
</feature>
<dbReference type="AlphaFoldDB" id="A0AA36C5R4"/>
<feature type="non-terminal residue" evidence="2">
    <location>
        <position position="1"/>
    </location>
</feature>
<comment type="caution">
    <text evidence="2">The sequence shown here is derived from an EMBL/GenBank/DDBJ whole genome shotgun (WGS) entry which is preliminary data.</text>
</comment>
<feature type="region of interest" description="Disordered" evidence="1">
    <location>
        <begin position="193"/>
        <end position="219"/>
    </location>
</feature>
<feature type="non-terminal residue" evidence="2">
    <location>
        <position position="219"/>
    </location>
</feature>
<dbReference type="Proteomes" id="UP001177023">
    <property type="component" value="Unassembled WGS sequence"/>
</dbReference>